<dbReference type="Proteomes" id="UP000759131">
    <property type="component" value="Unassembled WGS sequence"/>
</dbReference>
<name>A0A7R9KK40_9ACAR</name>
<evidence type="ECO:0000256" key="2">
    <source>
        <dbReference type="SAM" id="Phobius"/>
    </source>
</evidence>
<dbReference type="EMBL" id="OC857103">
    <property type="protein sequence ID" value="CAD7624740.1"/>
    <property type="molecule type" value="Genomic_DNA"/>
</dbReference>
<feature type="compositionally biased region" description="Basic and acidic residues" evidence="1">
    <location>
        <begin position="316"/>
        <end position="327"/>
    </location>
</feature>
<evidence type="ECO:0000313" key="4">
    <source>
        <dbReference type="Proteomes" id="UP000759131"/>
    </source>
</evidence>
<feature type="compositionally biased region" description="Basic residues" evidence="1">
    <location>
        <begin position="480"/>
        <end position="495"/>
    </location>
</feature>
<dbReference type="AlphaFoldDB" id="A0A7R9KK40"/>
<feature type="transmembrane region" description="Helical" evidence="2">
    <location>
        <begin position="383"/>
        <end position="408"/>
    </location>
</feature>
<protein>
    <submittedName>
        <fullName evidence="3">Uncharacterized protein</fullName>
    </submittedName>
</protein>
<evidence type="ECO:0000313" key="3">
    <source>
        <dbReference type="EMBL" id="CAD7624740.1"/>
    </source>
</evidence>
<accession>A0A7R9KK40</accession>
<keyword evidence="2" id="KW-0812">Transmembrane</keyword>
<dbReference type="EMBL" id="CAJPIZ010002528">
    <property type="protein sequence ID" value="CAG2105170.1"/>
    <property type="molecule type" value="Genomic_DNA"/>
</dbReference>
<feature type="compositionally biased region" description="Low complexity" evidence="1">
    <location>
        <begin position="350"/>
        <end position="359"/>
    </location>
</feature>
<keyword evidence="2" id="KW-0472">Membrane</keyword>
<reference evidence="3" key="1">
    <citation type="submission" date="2020-11" db="EMBL/GenBank/DDBJ databases">
        <authorList>
            <person name="Tran Van P."/>
        </authorList>
    </citation>
    <scope>NUCLEOTIDE SEQUENCE</scope>
</reference>
<keyword evidence="2" id="KW-1133">Transmembrane helix</keyword>
<feature type="region of interest" description="Disordered" evidence="1">
    <location>
        <begin position="415"/>
        <end position="509"/>
    </location>
</feature>
<dbReference type="OrthoDB" id="10605823at2759"/>
<feature type="compositionally biased region" description="Low complexity" evidence="1">
    <location>
        <begin position="449"/>
        <end position="458"/>
    </location>
</feature>
<organism evidence="3">
    <name type="scientific">Medioppia subpectinata</name>
    <dbReference type="NCBI Taxonomy" id="1979941"/>
    <lineage>
        <taxon>Eukaryota</taxon>
        <taxon>Metazoa</taxon>
        <taxon>Ecdysozoa</taxon>
        <taxon>Arthropoda</taxon>
        <taxon>Chelicerata</taxon>
        <taxon>Arachnida</taxon>
        <taxon>Acari</taxon>
        <taxon>Acariformes</taxon>
        <taxon>Sarcoptiformes</taxon>
        <taxon>Oribatida</taxon>
        <taxon>Brachypylina</taxon>
        <taxon>Oppioidea</taxon>
        <taxon>Oppiidae</taxon>
        <taxon>Medioppia</taxon>
    </lineage>
</organism>
<gene>
    <name evidence="3" type="ORF">OSB1V03_LOCUS5181</name>
</gene>
<feature type="compositionally biased region" description="Polar residues" evidence="1">
    <location>
        <begin position="415"/>
        <end position="436"/>
    </location>
</feature>
<feature type="region of interest" description="Disordered" evidence="1">
    <location>
        <begin position="316"/>
        <end position="365"/>
    </location>
</feature>
<feature type="compositionally biased region" description="Basic and acidic residues" evidence="1">
    <location>
        <begin position="496"/>
        <end position="509"/>
    </location>
</feature>
<sequence>MFKSLVILFVSADGQYKHICDALKDNKGKIDFSISVPNGTFHRKYIIIGQNYWELEYGIPSSPKVKTRRRRDLTDDILGDLGIKGDSESSSAAQSATSVALKNPFGRISKWLSGSYSAGFAVKYGASGDWTKTTVALIDADTSAIEWTLFPRNNNGLTPKGNSKKTKSKNVFGTFKPHIAYNTFSQQDKNNVVFVEQLAEPKNSRIQVYGIPEPEKPWANQSIDVAVVSPAIKKAMTALTIKGVFGVQRDGEDDKNGLIILSERCIQMPIPTYPCKGNLSYHYCITSEANSDPLGSGKMHCHPAKQKLLVNCAKEWPKEPPEGMKPEPEEESSEPNESAGRDGEQRSADGNGADGKNSSSGGGNGLLGSLPLIGKKDKDSSSWLIIVIIVIVIVAVIIAVLLVWFLCLNRKTTDTTDQSAGSAAVSTEPQMGTVRSQVGAKPVSAVGGKPDAPANAKADAPEKSPAPASRQGSKFEATKNKKTKNNNKKKKKKLRKESTKKWMKNKTIE</sequence>
<proteinExistence type="predicted"/>
<evidence type="ECO:0000256" key="1">
    <source>
        <dbReference type="SAM" id="MobiDB-lite"/>
    </source>
</evidence>
<keyword evidence="4" id="KW-1185">Reference proteome</keyword>